<organism evidence="2">
    <name type="scientific">Schizophyllum commune (strain H4-8 / FGSC 9210)</name>
    <name type="common">Split gill fungus</name>
    <dbReference type="NCBI Taxonomy" id="578458"/>
    <lineage>
        <taxon>Eukaryota</taxon>
        <taxon>Fungi</taxon>
        <taxon>Dikarya</taxon>
        <taxon>Basidiomycota</taxon>
        <taxon>Agaricomycotina</taxon>
        <taxon>Agaricomycetes</taxon>
        <taxon>Agaricomycetidae</taxon>
        <taxon>Agaricales</taxon>
        <taxon>Schizophyllaceae</taxon>
        <taxon>Schizophyllum</taxon>
    </lineage>
</organism>
<dbReference type="EMBL" id="GL377302">
    <property type="protein sequence ID" value="EFJ03438.1"/>
    <property type="molecule type" value="Genomic_DNA"/>
</dbReference>
<protein>
    <submittedName>
        <fullName evidence="1">Uncharacterized protein</fullName>
    </submittedName>
</protein>
<name>D8PM14_SCHCM</name>
<dbReference type="VEuPathDB" id="FungiDB:SCHCODRAFT_02685080"/>
<evidence type="ECO:0000313" key="1">
    <source>
        <dbReference type="EMBL" id="EFJ03438.1"/>
    </source>
</evidence>
<dbReference type="KEGG" id="scm:SCHCO_02685080"/>
<dbReference type="AlphaFoldDB" id="D8PM14"/>
<dbReference type="HOGENOM" id="CLU_1741627_0_0_1"/>
<dbReference type="InParanoid" id="D8PM14"/>
<evidence type="ECO:0000313" key="2">
    <source>
        <dbReference type="Proteomes" id="UP000007431"/>
    </source>
</evidence>
<dbReference type="GeneID" id="9589517"/>
<dbReference type="Proteomes" id="UP000007431">
    <property type="component" value="Unassembled WGS sequence"/>
</dbReference>
<sequence length="150" mass="17203">MVVNPPRGPQFDTVDRRPLAKLDAQRDLPHVWESSLASHFQRDPVMHDFGMNPLEVKLCSKTAVILGHVCLRWFEATHGCPALCFMVGVDYPRREATYALERRLKYCAELLFTTLEMACIHVHRQAAEEYDEDTKLCRLFSPPRSCAARS</sequence>
<dbReference type="OrthoDB" id="3217549at2759"/>
<reference evidence="1 2" key="1">
    <citation type="journal article" date="2010" name="Nat. Biotechnol.">
        <title>Genome sequence of the model mushroom Schizophyllum commune.</title>
        <authorList>
            <person name="Ohm R.A."/>
            <person name="de Jong J.F."/>
            <person name="Lugones L.G."/>
            <person name="Aerts A."/>
            <person name="Kothe E."/>
            <person name="Stajich J.E."/>
            <person name="de Vries R.P."/>
            <person name="Record E."/>
            <person name="Levasseur A."/>
            <person name="Baker S.E."/>
            <person name="Bartholomew K.A."/>
            <person name="Coutinho P.M."/>
            <person name="Erdmann S."/>
            <person name="Fowler T.J."/>
            <person name="Gathman A.C."/>
            <person name="Lombard V."/>
            <person name="Henrissat B."/>
            <person name="Knabe N."/>
            <person name="Kuees U."/>
            <person name="Lilly W.W."/>
            <person name="Lindquist E."/>
            <person name="Lucas S."/>
            <person name="Magnuson J.K."/>
            <person name="Piumi F."/>
            <person name="Raudaskoski M."/>
            <person name="Salamov A."/>
            <person name="Schmutz J."/>
            <person name="Schwarze F.W.M.R."/>
            <person name="vanKuyk P.A."/>
            <person name="Horton J.S."/>
            <person name="Grigoriev I.V."/>
            <person name="Woesten H.A.B."/>
        </authorList>
    </citation>
    <scope>NUCLEOTIDE SEQUENCE [LARGE SCALE GENOMIC DNA]</scope>
    <source>
        <strain evidence="2">H4-8 / FGSC 9210</strain>
    </source>
</reference>
<feature type="non-terminal residue" evidence="1">
    <location>
        <position position="150"/>
    </location>
</feature>
<proteinExistence type="predicted"/>
<dbReference type="RefSeq" id="XP_003038340.1">
    <property type="nucleotide sequence ID" value="XM_003038294.1"/>
</dbReference>
<gene>
    <name evidence="1" type="ORF">SCHCODRAFT_103409</name>
</gene>
<accession>D8PM14</accession>
<keyword evidence="2" id="KW-1185">Reference proteome</keyword>